<dbReference type="GeneID" id="17305124"/>
<feature type="transmembrane region" description="Helical" evidence="2">
    <location>
        <begin position="63"/>
        <end position="85"/>
    </location>
</feature>
<accession>L1JJV3</accession>
<feature type="transmembrane region" description="Helical" evidence="2">
    <location>
        <begin position="26"/>
        <end position="51"/>
    </location>
</feature>
<evidence type="ECO:0000313" key="5">
    <source>
        <dbReference type="Proteomes" id="UP000011087"/>
    </source>
</evidence>
<protein>
    <recommendedName>
        <fullName evidence="6">Polysaccharide biosynthesis protein C-terminal domain-containing protein</fullName>
    </recommendedName>
</protein>
<keyword evidence="2" id="KW-1133">Transmembrane helix</keyword>
<dbReference type="GO" id="GO:0016020">
    <property type="term" value="C:membrane"/>
    <property type="evidence" value="ECO:0007669"/>
    <property type="project" value="InterPro"/>
</dbReference>
<dbReference type="EMBL" id="JH992985">
    <property type="protein sequence ID" value="EKX48612.1"/>
    <property type="molecule type" value="Genomic_DNA"/>
</dbReference>
<comment type="similarity">
    <text evidence="1">Belongs to the multi antimicrobial extrusion (MATE) (TC 2.A.66.1) family.</text>
</comment>
<dbReference type="OrthoDB" id="2126698at2759"/>
<dbReference type="RefSeq" id="XP_005835592.1">
    <property type="nucleotide sequence ID" value="XM_005835535.1"/>
</dbReference>
<feature type="transmembrane region" description="Helical" evidence="2">
    <location>
        <begin position="160"/>
        <end position="185"/>
    </location>
</feature>
<feature type="transmembrane region" description="Helical" evidence="2">
    <location>
        <begin position="134"/>
        <end position="154"/>
    </location>
</feature>
<dbReference type="EnsemblProtists" id="EKX48612">
    <property type="protein sequence ID" value="EKX48612"/>
    <property type="gene ID" value="GUITHDRAFT_68629"/>
</dbReference>
<keyword evidence="2" id="KW-0472">Membrane</keyword>
<dbReference type="PaxDb" id="55529-EKX48612"/>
<dbReference type="PANTHER" id="PTHR11206">
    <property type="entry name" value="MULTIDRUG RESISTANCE PROTEIN"/>
    <property type="match status" value="1"/>
</dbReference>
<name>L1JJV3_GUITC</name>
<keyword evidence="5" id="KW-1185">Reference proteome</keyword>
<dbReference type="Proteomes" id="UP000011087">
    <property type="component" value="Unassembled WGS sequence"/>
</dbReference>
<dbReference type="OMA" id="PSAFMVW"/>
<keyword evidence="2" id="KW-0812">Transmembrane</keyword>
<reference evidence="4" key="3">
    <citation type="submission" date="2016-03" db="UniProtKB">
        <authorList>
            <consortium name="EnsemblProtists"/>
        </authorList>
    </citation>
    <scope>IDENTIFICATION</scope>
</reference>
<evidence type="ECO:0000256" key="2">
    <source>
        <dbReference type="SAM" id="Phobius"/>
    </source>
</evidence>
<dbReference type="STRING" id="905079.L1JJV3"/>
<organism evidence="3">
    <name type="scientific">Guillardia theta (strain CCMP2712)</name>
    <name type="common">Cryptophyte</name>
    <dbReference type="NCBI Taxonomy" id="905079"/>
    <lineage>
        <taxon>Eukaryota</taxon>
        <taxon>Cryptophyceae</taxon>
        <taxon>Pyrenomonadales</taxon>
        <taxon>Geminigeraceae</taxon>
        <taxon>Guillardia</taxon>
    </lineage>
</organism>
<evidence type="ECO:0000313" key="3">
    <source>
        <dbReference type="EMBL" id="EKX48612.1"/>
    </source>
</evidence>
<dbReference type="GO" id="GO:0042910">
    <property type="term" value="F:xenobiotic transmembrane transporter activity"/>
    <property type="evidence" value="ECO:0007669"/>
    <property type="project" value="InterPro"/>
</dbReference>
<dbReference type="KEGG" id="gtt:GUITHDRAFT_68629"/>
<evidence type="ECO:0000313" key="4">
    <source>
        <dbReference type="EnsemblProtists" id="EKX48612"/>
    </source>
</evidence>
<dbReference type="HOGENOM" id="CLU_012893_10_3_1"/>
<feature type="transmembrane region" description="Helical" evidence="2">
    <location>
        <begin position="101"/>
        <end position="122"/>
    </location>
</feature>
<sequence>MGLSLTIFLAAGGEGAAGLAGVGLGVMYVNVTGASLLVGLSSALETLAAHFHGAQQPRQVSLALQRAMVVLGAASIPIAFFWWFAPNILHLLGVEWEVARLAGSFCRFMLAGLPAMGVLEALRKYLQAQGIMQPFVWASLAANVLHLVGCWLLVTEDVLGLGVASAALSLSLAYYVSLLIVLAACKVYGLHKPTWHGWDRECLLHLDEFLKLALPGGTGI</sequence>
<dbReference type="GO" id="GO:0015297">
    <property type="term" value="F:antiporter activity"/>
    <property type="evidence" value="ECO:0007669"/>
    <property type="project" value="InterPro"/>
</dbReference>
<dbReference type="Pfam" id="PF01554">
    <property type="entry name" value="MatE"/>
    <property type="match status" value="1"/>
</dbReference>
<dbReference type="InterPro" id="IPR002528">
    <property type="entry name" value="MATE_fam"/>
</dbReference>
<reference evidence="3 5" key="1">
    <citation type="journal article" date="2012" name="Nature">
        <title>Algal genomes reveal evolutionary mosaicism and the fate of nucleomorphs.</title>
        <authorList>
            <consortium name="DOE Joint Genome Institute"/>
            <person name="Curtis B.A."/>
            <person name="Tanifuji G."/>
            <person name="Burki F."/>
            <person name="Gruber A."/>
            <person name="Irimia M."/>
            <person name="Maruyama S."/>
            <person name="Arias M.C."/>
            <person name="Ball S.G."/>
            <person name="Gile G.H."/>
            <person name="Hirakawa Y."/>
            <person name="Hopkins J.F."/>
            <person name="Kuo A."/>
            <person name="Rensing S.A."/>
            <person name="Schmutz J."/>
            <person name="Symeonidi A."/>
            <person name="Elias M."/>
            <person name="Eveleigh R.J."/>
            <person name="Herman E.K."/>
            <person name="Klute M.J."/>
            <person name="Nakayama T."/>
            <person name="Obornik M."/>
            <person name="Reyes-Prieto A."/>
            <person name="Armbrust E.V."/>
            <person name="Aves S.J."/>
            <person name="Beiko R.G."/>
            <person name="Coutinho P."/>
            <person name="Dacks J.B."/>
            <person name="Durnford D.G."/>
            <person name="Fast N.M."/>
            <person name="Green B.R."/>
            <person name="Grisdale C.J."/>
            <person name="Hempel F."/>
            <person name="Henrissat B."/>
            <person name="Hoppner M.P."/>
            <person name="Ishida K."/>
            <person name="Kim E."/>
            <person name="Koreny L."/>
            <person name="Kroth P.G."/>
            <person name="Liu Y."/>
            <person name="Malik S.B."/>
            <person name="Maier U.G."/>
            <person name="McRose D."/>
            <person name="Mock T."/>
            <person name="Neilson J.A."/>
            <person name="Onodera N.T."/>
            <person name="Poole A.M."/>
            <person name="Pritham E.J."/>
            <person name="Richards T.A."/>
            <person name="Rocap G."/>
            <person name="Roy S.W."/>
            <person name="Sarai C."/>
            <person name="Schaack S."/>
            <person name="Shirato S."/>
            <person name="Slamovits C.H."/>
            <person name="Spencer D.F."/>
            <person name="Suzuki S."/>
            <person name="Worden A.Z."/>
            <person name="Zauner S."/>
            <person name="Barry K."/>
            <person name="Bell C."/>
            <person name="Bharti A.K."/>
            <person name="Crow J.A."/>
            <person name="Grimwood J."/>
            <person name="Kramer R."/>
            <person name="Lindquist E."/>
            <person name="Lucas S."/>
            <person name="Salamov A."/>
            <person name="McFadden G.I."/>
            <person name="Lane C.E."/>
            <person name="Keeling P.J."/>
            <person name="Gray M.W."/>
            <person name="Grigoriev I.V."/>
            <person name="Archibald J.M."/>
        </authorList>
    </citation>
    <scope>NUCLEOTIDE SEQUENCE</scope>
    <source>
        <strain evidence="3 5">CCMP2712</strain>
    </source>
</reference>
<dbReference type="eggNOG" id="KOG1347">
    <property type="taxonomic scope" value="Eukaryota"/>
</dbReference>
<dbReference type="AlphaFoldDB" id="L1JJV3"/>
<reference evidence="5" key="2">
    <citation type="submission" date="2012-11" db="EMBL/GenBank/DDBJ databases">
        <authorList>
            <person name="Kuo A."/>
            <person name="Curtis B.A."/>
            <person name="Tanifuji G."/>
            <person name="Burki F."/>
            <person name="Gruber A."/>
            <person name="Irimia M."/>
            <person name="Maruyama S."/>
            <person name="Arias M.C."/>
            <person name="Ball S.G."/>
            <person name="Gile G.H."/>
            <person name="Hirakawa Y."/>
            <person name="Hopkins J.F."/>
            <person name="Rensing S.A."/>
            <person name="Schmutz J."/>
            <person name="Symeonidi A."/>
            <person name="Elias M."/>
            <person name="Eveleigh R.J."/>
            <person name="Herman E.K."/>
            <person name="Klute M.J."/>
            <person name="Nakayama T."/>
            <person name="Obornik M."/>
            <person name="Reyes-Prieto A."/>
            <person name="Armbrust E.V."/>
            <person name="Aves S.J."/>
            <person name="Beiko R.G."/>
            <person name="Coutinho P."/>
            <person name="Dacks J.B."/>
            <person name="Durnford D.G."/>
            <person name="Fast N.M."/>
            <person name="Green B.R."/>
            <person name="Grisdale C."/>
            <person name="Hempe F."/>
            <person name="Henrissat B."/>
            <person name="Hoppner M.P."/>
            <person name="Ishida K.-I."/>
            <person name="Kim E."/>
            <person name="Koreny L."/>
            <person name="Kroth P.G."/>
            <person name="Liu Y."/>
            <person name="Malik S.-B."/>
            <person name="Maier U.G."/>
            <person name="McRose D."/>
            <person name="Mock T."/>
            <person name="Neilson J.A."/>
            <person name="Onodera N.T."/>
            <person name="Poole A.M."/>
            <person name="Pritham E.J."/>
            <person name="Richards T.A."/>
            <person name="Rocap G."/>
            <person name="Roy S.W."/>
            <person name="Sarai C."/>
            <person name="Schaack S."/>
            <person name="Shirato S."/>
            <person name="Slamovits C.H."/>
            <person name="Spencer D.F."/>
            <person name="Suzuki S."/>
            <person name="Worden A.Z."/>
            <person name="Zauner S."/>
            <person name="Barry K."/>
            <person name="Bell C."/>
            <person name="Bharti A.K."/>
            <person name="Crow J.A."/>
            <person name="Grimwood J."/>
            <person name="Kramer R."/>
            <person name="Lindquist E."/>
            <person name="Lucas S."/>
            <person name="Salamov A."/>
            <person name="McFadden G.I."/>
            <person name="Lane C.E."/>
            <person name="Keeling P.J."/>
            <person name="Gray M.W."/>
            <person name="Grigoriev I.V."/>
            <person name="Archibald J.M."/>
        </authorList>
    </citation>
    <scope>NUCLEOTIDE SEQUENCE</scope>
    <source>
        <strain evidence="5">CCMP2712</strain>
    </source>
</reference>
<evidence type="ECO:0008006" key="6">
    <source>
        <dbReference type="Google" id="ProtNLM"/>
    </source>
</evidence>
<proteinExistence type="inferred from homology"/>
<gene>
    <name evidence="3" type="ORF">GUITHDRAFT_68629</name>
</gene>
<evidence type="ECO:0000256" key="1">
    <source>
        <dbReference type="ARBA" id="ARBA00010199"/>
    </source>
</evidence>